<name>A0A443J641_9MICO</name>
<dbReference type="RefSeq" id="WP_128218911.1">
    <property type="nucleotide sequence ID" value="NZ_RBZY01000080.1"/>
</dbReference>
<reference evidence="1 2" key="1">
    <citation type="journal article" date="2018" name="Front. Microbiol.">
        <title>Novel Insights Into Bacterial Dimethylsulfoniopropionate Catabolism in the East China Sea.</title>
        <authorList>
            <person name="Liu J."/>
            <person name="Liu J."/>
            <person name="Zhang S.H."/>
            <person name="Liang J."/>
            <person name="Lin H."/>
            <person name="Song D."/>
            <person name="Yang G.P."/>
            <person name="Todd J.D."/>
            <person name="Zhang X.H."/>
        </authorList>
    </citation>
    <scope>NUCLEOTIDE SEQUENCE [LARGE SCALE GENOMIC DNA]</scope>
    <source>
        <strain evidence="1 2">ZYFD042</strain>
    </source>
</reference>
<dbReference type="Proteomes" id="UP000285970">
    <property type="component" value="Unassembled WGS sequence"/>
</dbReference>
<accession>A0A443J641</accession>
<dbReference type="GO" id="GO:0005975">
    <property type="term" value="P:carbohydrate metabolic process"/>
    <property type="evidence" value="ECO:0007669"/>
    <property type="project" value="InterPro"/>
</dbReference>
<dbReference type="AlphaFoldDB" id="A0A443J641"/>
<evidence type="ECO:0000313" key="1">
    <source>
        <dbReference type="EMBL" id="RWR15837.1"/>
    </source>
</evidence>
<dbReference type="SUPFAM" id="SSF48208">
    <property type="entry name" value="Six-hairpin glycosidases"/>
    <property type="match status" value="1"/>
</dbReference>
<dbReference type="PANTHER" id="PTHR47791">
    <property type="entry name" value="MEIOTICALLY UP-REGULATED GENE 191 PROTEIN"/>
    <property type="match status" value="1"/>
</dbReference>
<dbReference type="Pfam" id="PF03663">
    <property type="entry name" value="Glyco_hydro_76"/>
    <property type="match status" value="1"/>
</dbReference>
<comment type="caution">
    <text evidence="1">The sequence shown here is derived from an EMBL/GenBank/DDBJ whole genome shotgun (WGS) entry which is preliminary data.</text>
</comment>
<dbReference type="OrthoDB" id="2505409at2"/>
<sequence length="322" mass="34439">MDAIAQHRAAAAEDAVIAAYVHRYGPVAWAHAATAGDGAPTWHYWWHAHLVHALAEAERHRPARARRGLIARVLHGVTLRTAGTWITPFYDDIAWMGLALAETRPRGHARARIARLLAGAVDPAVGALPWRTRSVLYNAPANGPAAMVLAPSRHRALAQQLSSWMGATLDDPETGLVRDGIEHGVVRPDLWTYNQGVAIGAALALGDARRAAGVVHAVDRWCAEDDGLFPAAGGGDGGLFAGILARYLALAAIHLDGPDAEIARRLVHRNAEALWAGRREGRFPADPRRAARPTGDDRDLSVQLGAWITLEADVAASRGLTS</sequence>
<dbReference type="PANTHER" id="PTHR47791:SF3">
    <property type="entry name" value="MEIOTICALLY UP-REGULATED GENE 191 PROTEIN"/>
    <property type="match status" value="1"/>
</dbReference>
<dbReference type="EMBL" id="RBZY01000080">
    <property type="protein sequence ID" value="RWR15837.1"/>
    <property type="molecule type" value="Genomic_DNA"/>
</dbReference>
<dbReference type="Gene3D" id="1.50.10.20">
    <property type="match status" value="1"/>
</dbReference>
<dbReference type="InterPro" id="IPR008928">
    <property type="entry name" value="6-hairpin_glycosidase_sf"/>
</dbReference>
<protein>
    <submittedName>
        <fullName evidence="1">Fructose-bisphosphate aldolase</fullName>
    </submittedName>
</protein>
<proteinExistence type="predicted"/>
<dbReference type="InterPro" id="IPR005198">
    <property type="entry name" value="Glyco_hydro_76"/>
</dbReference>
<dbReference type="InterPro" id="IPR053169">
    <property type="entry name" value="MUG_Protein"/>
</dbReference>
<evidence type="ECO:0000313" key="2">
    <source>
        <dbReference type="Proteomes" id="UP000285970"/>
    </source>
</evidence>
<gene>
    <name evidence="1" type="ORF">D8Y23_15180</name>
</gene>
<organism evidence="1 2">
    <name type="scientific">Microbacterium enclense</name>
    <dbReference type="NCBI Taxonomy" id="993073"/>
    <lineage>
        <taxon>Bacteria</taxon>
        <taxon>Bacillati</taxon>
        <taxon>Actinomycetota</taxon>
        <taxon>Actinomycetes</taxon>
        <taxon>Micrococcales</taxon>
        <taxon>Microbacteriaceae</taxon>
        <taxon>Microbacterium</taxon>
    </lineage>
</organism>